<evidence type="ECO:0000256" key="8">
    <source>
        <dbReference type="SAM" id="Phobius"/>
    </source>
</evidence>
<sequence length="329" mass="36419">MLFTILITLLKILSTTVPLLLAVAFFTVAERKIMGAIQRRRGPNVIGFVGLLQAIADGLKLLVKETILPSNSNLGIFLLAPVLSFILSVIGWGVIPFSHTVVLADVNLGILYIFAISSLNVYGLILAGWASNSKYAFLGALRSTAQMISYEISIGFIVLSIAVCVGSLNLSKIVLAQKEVWLLVPLFPLFVMFYISMLAETNRHPFDLPEAEAELVSGYNVEYSAMTFALFFLGEYSNMLLMCALSSILFFGGWLPPFDIFPLTIIPGSFWFSLKVAVGAIFFILTRAALPRYRYDQLMHLGWKCFLPLAIGYLMFTVGILISFNWLPN</sequence>
<keyword evidence="7 9" id="KW-0496">Mitochondrion</keyword>
<proteinExistence type="inferred from homology"/>
<dbReference type="GO" id="GO:0003954">
    <property type="term" value="F:NADH dehydrogenase activity"/>
    <property type="evidence" value="ECO:0007669"/>
    <property type="project" value="TreeGrafter"/>
</dbReference>
<keyword evidence="7" id="KW-0830">Ubiquinone</keyword>
<dbReference type="InterPro" id="IPR018086">
    <property type="entry name" value="NADH_UbQ_OxRdtase_su1_CS"/>
</dbReference>
<dbReference type="GO" id="GO:0005743">
    <property type="term" value="C:mitochondrial inner membrane"/>
    <property type="evidence" value="ECO:0007669"/>
    <property type="project" value="UniProtKB-SubCell"/>
</dbReference>
<feature type="transmembrane region" description="Helical" evidence="8">
    <location>
        <begin position="109"/>
        <end position="129"/>
    </location>
</feature>
<evidence type="ECO:0000256" key="6">
    <source>
        <dbReference type="RuleBase" id="RU000471"/>
    </source>
</evidence>
<feature type="transmembrane region" description="Helical" evidence="8">
    <location>
        <begin position="46"/>
        <end position="63"/>
    </location>
</feature>
<dbReference type="NCBIfam" id="NF004745">
    <property type="entry name" value="PRK06076.1-6"/>
    <property type="match status" value="1"/>
</dbReference>
<dbReference type="EC" id="7.1.1.2" evidence="7"/>
<feature type="transmembrane region" description="Helical" evidence="8">
    <location>
        <begin position="150"/>
        <end position="168"/>
    </location>
</feature>
<reference evidence="9" key="1">
    <citation type="submission" date="2021-01" db="EMBL/GenBank/DDBJ databases">
        <authorList>
            <person name="He Z."/>
            <person name="Chen N."/>
        </authorList>
    </citation>
    <scope>NUCLEOTIDE SEQUENCE</scope>
    <source>
        <strain evidence="9">CNS00135</strain>
    </source>
</reference>
<comment type="catalytic activity">
    <reaction evidence="7">
        <text>a ubiquinone + NADH + 5 H(+)(in) = a ubiquinol + NAD(+) + 4 H(+)(out)</text>
        <dbReference type="Rhea" id="RHEA:29091"/>
        <dbReference type="Rhea" id="RHEA-COMP:9565"/>
        <dbReference type="Rhea" id="RHEA-COMP:9566"/>
        <dbReference type="ChEBI" id="CHEBI:15378"/>
        <dbReference type="ChEBI" id="CHEBI:16389"/>
        <dbReference type="ChEBI" id="CHEBI:17976"/>
        <dbReference type="ChEBI" id="CHEBI:57540"/>
        <dbReference type="ChEBI" id="CHEBI:57945"/>
        <dbReference type="EC" id="7.1.1.2"/>
    </reaction>
</comment>
<organism evidence="9">
    <name type="scientific">Pseudo-nitzschia delicatissima</name>
    <dbReference type="NCBI Taxonomy" id="44447"/>
    <lineage>
        <taxon>Eukaryota</taxon>
        <taxon>Sar</taxon>
        <taxon>Stramenopiles</taxon>
        <taxon>Ochrophyta</taxon>
        <taxon>Bacillariophyta</taxon>
        <taxon>Bacillariophyceae</taxon>
        <taxon>Bacillariophycidae</taxon>
        <taxon>Bacillariales</taxon>
        <taxon>Bacillariaceae</taxon>
        <taxon>Pseudo-nitzschia</taxon>
    </lineage>
</organism>
<feature type="transmembrane region" description="Helical" evidence="8">
    <location>
        <begin position="236"/>
        <end position="254"/>
    </location>
</feature>
<evidence type="ECO:0000256" key="2">
    <source>
        <dbReference type="ARBA" id="ARBA00010535"/>
    </source>
</evidence>
<keyword evidence="3 6" id="KW-0812">Transmembrane</keyword>
<evidence type="ECO:0000256" key="4">
    <source>
        <dbReference type="ARBA" id="ARBA00022989"/>
    </source>
</evidence>
<comment type="similarity">
    <text evidence="2 6">Belongs to the complex I subunit 1 family.</text>
</comment>
<dbReference type="HAMAP" id="MF_01350">
    <property type="entry name" value="NDH1_NuoH"/>
    <property type="match status" value="1"/>
</dbReference>
<keyword evidence="6" id="KW-0520">NAD</keyword>
<keyword evidence="5 8" id="KW-0472">Membrane</keyword>
<dbReference type="GO" id="GO:0009060">
    <property type="term" value="P:aerobic respiration"/>
    <property type="evidence" value="ECO:0007669"/>
    <property type="project" value="TreeGrafter"/>
</dbReference>
<keyword evidence="4 8" id="KW-1133">Transmembrane helix</keyword>
<dbReference type="PROSITE" id="PS00668">
    <property type="entry name" value="COMPLEX1_ND1_2"/>
    <property type="match status" value="1"/>
</dbReference>
<feature type="transmembrane region" description="Helical" evidence="8">
    <location>
        <begin position="180"/>
        <end position="199"/>
    </location>
</feature>
<gene>
    <name evidence="9" type="primary">nad1</name>
</gene>
<dbReference type="RefSeq" id="YP_010247923.1">
    <property type="nucleotide sequence ID" value="NC_060304.1"/>
</dbReference>
<evidence type="ECO:0000256" key="1">
    <source>
        <dbReference type="ARBA" id="ARBA00004141"/>
    </source>
</evidence>
<geneLocation type="mitochondrion" evidence="9"/>
<dbReference type="NCBIfam" id="NF004741">
    <property type="entry name" value="PRK06076.1-2"/>
    <property type="match status" value="1"/>
</dbReference>
<accession>A0A8B6QMX5</accession>
<dbReference type="PANTHER" id="PTHR11432">
    <property type="entry name" value="NADH DEHYDROGENASE SUBUNIT 1"/>
    <property type="match status" value="1"/>
</dbReference>
<dbReference type="GeneID" id="70637797"/>
<dbReference type="PANTHER" id="PTHR11432:SF3">
    <property type="entry name" value="NADH-UBIQUINONE OXIDOREDUCTASE CHAIN 1"/>
    <property type="match status" value="1"/>
</dbReference>
<evidence type="ECO:0000256" key="7">
    <source>
        <dbReference type="RuleBase" id="RU000473"/>
    </source>
</evidence>
<evidence type="ECO:0000313" key="9">
    <source>
        <dbReference type="EMBL" id="QTJ30068.1"/>
    </source>
</evidence>
<dbReference type="GO" id="GO:0008137">
    <property type="term" value="F:NADH dehydrogenase (ubiquinone) activity"/>
    <property type="evidence" value="ECO:0007669"/>
    <property type="project" value="UniProtKB-EC"/>
</dbReference>
<dbReference type="Pfam" id="PF00146">
    <property type="entry name" value="NADHdh"/>
    <property type="match status" value="1"/>
</dbReference>
<dbReference type="EMBL" id="MW436413">
    <property type="protein sequence ID" value="QTJ30068.1"/>
    <property type="molecule type" value="Genomic_DNA"/>
</dbReference>
<feature type="transmembrane region" description="Helical" evidence="8">
    <location>
        <begin position="75"/>
        <end position="97"/>
    </location>
</feature>
<comment type="subcellular location">
    <subcellularLocation>
        <location evidence="1">Membrane</location>
        <topology evidence="1">Multi-pass membrane protein</topology>
    </subcellularLocation>
    <subcellularLocation>
        <location evidence="6">Mitochondrion inner membrane</location>
        <topology evidence="6">Multi-pass membrane protein</topology>
    </subcellularLocation>
</comment>
<feature type="transmembrane region" description="Helical" evidence="8">
    <location>
        <begin position="306"/>
        <end position="327"/>
    </location>
</feature>
<dbReference type="PROSITE" id="PS00667">
    <property type="entry name" value="COMPLEX1_ND1_1"/>
    <property type="match status" value="1"/>
</dbReference>
<protein>
    <recommendedName>
        <fullName evidence="7">NADH-ubiquinone oxidoreductase chain 1</fullName>
        <ecNumber evidence="7">7.1.1.2</ecNumber>
    </recommendedName>
</protein>
<dbReference type="AlphaFoldDB" id="A0A8B6QMX5"/>
<feature type="transmembrane region" description="Helical" evidence="8">
    <location>
        <begin position="260"/>
        <end position="285"/>
    </location>
</feature>
<evidence type="ECO:0000256" key="5">
    <source>
        <dbReference type="ARBA" id="ARBA00023136"/>
    </source>
</evidence>
<evidence type="ECO:0000256" key="3">
    <source>
        <dbReference type="ARBA" id="ARBA00022692"/>
    </source>
</evidence>
<name>A0A8B6QMX5_9STRA</name>
<dbReference type="InterPro" id="IPR001694">
    <property type="entry name" value="NADH_UbQ_OxRdtase_su1/FPO"/>
</dbReference>